<evidence type="ECO:0000256" key="3">
    <source>
        <dbReference type="ARBA" id="ARBA00022475"/>
    </source>
</evidence>
<dbReference type="InterPro" id="IPR003593">
    <property type="entry name" value="AAA+_ATPase"/>
</dbReference>
<evidence type="ECO:0000256" key="2">
    <source>
        <dbReference type="ARBA" id="ARBA00022448"/>
    </source>
</evidence>
<dbReference type="AlphaFoldDB" id="A0A0B7GVF6"/>
<keyword evidence="4 9" id="KW-0812">Transmembrane</keyword>
<dbReference type="EMBL" id="CDNC01000012">
    <property type="protein sequence ID" value="CEM61517.1"/>
    <property type="molecule type" value="Genomic_DNA"/>
</dbReference>
<evidence type="ECO:0000259" key="11">
    <source>
        <dbReference type="PROSITE" id="PS50929"/>
    </source>
</evidence>
<reference evidence="13 15" key="3">
    <citation type="submission" date="2019-08" db="EMBL/GenBank/DDBJ databases">
        <authorList>
            <person name="Kuhnert P."/>
        </authorList>
    </citation>
    <scope>NUCLEOTIDE SEQUENCE [LARGE SCALE GENOMIC DNA]</scope>
    <source>
        <strain evidence="13 15">B36.5</strain>
    </source>
</reference>
<feature type="transmembrane region" description="Helical" evidence="9">
    <location>
        <begin position="285"/>
        <end position="306"/>
    </location>
</feature>
<dbReference type="Pfam" id="PF00005">
    <property type="entry name" value="ABC_tran"/>
    <property type="match status" value="1"/>
</dbReference>
<gene>
    <name evidence="13" type="ORF">FUT82_08925</name>
    <name evidence="12" type="ORF">TPHV1_20054</name>
</gene>
<feature type="transmembrane region" description="Helical" evidence="9">
    <location>
        <begin position="74"/>
        <end position="94"/>
    </location>
</feature>
<dbReference type="Gene3D" id="1.20.1560.10">
    <property type="entry name" value="ABC transporter type 1, transmembrane domain"/>
    <property type="match status" value="1"/>
</dbReference>
<reference evidence="14" key="2">
    <citation type="submission" date="2015-01" db="EMBL/GenBank/DDBJ databases">
        <authorList>
            <person name="Manzoor Shahid"/>
            <person name="Zubair Saima"/>
        </authorList>
    </citation>
    <scope>NUCLEOTIDE SEQUENCE [LARGE SCALE GENOMIC DNA]</scope>
    <source>
        <strain evidence="14">V1</strain>
    </source>
</reference>
<evidence type="ECO:0000259" key="10">
    <source>
        <dbReference type="PROSITE" id="PS50893"/>
    </source>
</evidence>
<reference evidence="12" key="1">
    <citation type="submission" date="2015-01" db="EMBL/GenBank/DDBJ databases">
        <authorList>
            <person name="Xiang T."/>
            <person name="Song Y."/>
            <person name="Huang L."/>
            <person name="Wang B."/>
            <person name="Wu P."/>
        </authorList>
    </citation>
    <scope>NUCLEOTIDE SEQUENCE [LARGE SCALE GENOMIC DNA]</scope>
    <source>
        <strain evidence="12">V1</strain>
    </source>
</reference>
<evidence type="ECO:0000256" key="1">
    <source>
        <dbReference type="ARBA" id="ARBA00004651"/>
    </source>
</evidence>
<dbReference type="GO" id="GO:0015421">
    <property type="term" value="F:ABC-type oligopeptide transporter activity"/>
    <property type="evidence" value="ECO:0007669"/>
    <property type="project" value="TreeGrafter"/>
</dbReference>
<feature type="domain" description="ABC transmembrane type-1" evidence="11">
    <location>
        <begin position="19"/>
        <end position="320"/>
    </location>
</feature>
<keyword evidence="6 12" id="KW-0067">ATP-binding</keyword>
<dbReference type="SUPFAM" id="SSF52540">
    <property type="entry name" value="P-loop containing nucleoside triphosphate hydrolases"/>
    <property type="match status" value="1"/>
</dbReference>
<dbReference type="GO" id="GO:0016887">
    <property type="term" value="F:ATP hydrolysis activity"/>
    <property type="evidence" value="ECO:0007669"/>
    <property type="project" value="InterPro"/>
</dbReference>
<dbReference type="PANTHER" id="PTHR43394:SF1">
    <property type="entry name" value="ATP-BINDING CASSETTE SUB-FAMILY B MEMBER 10, MITOCHONDRIAL"/>
    <property type="match status" value="1"/>
</dbReference>
<evidence type="ECO:0000256" key="8">
    <source>
        <dbReference type="ARBA" id="ARBA00023136"/>
    </source>
</evidence>
<dbReference type="InterPro" id="IPR036640">
    <property type="entry name" value="ABC1_TM_sf"/>
</dbReference>
<dbReference type="Proteomes" id="UP000042527">
    <property type="component" value="Unassembled WGS sequence"/>
</dbReference>
<protein>
    <submittedName>
        <fullName evidence="13">ABC transporter ATP-binding protein</fullName>
    </submittedName>
    <submittedName>
        <fullName evidence="12">ABC transporter, ATP-binding protein</fullName>
    </submittedName>
</protein>
<dbReference type="InterPro" id="IPR003439">
    <property type="entry name" value="ABC_transporter-like_ATP-bd"/>
</dbReference>
<keyword evidence="3" id="KW-1003">Cell membrane</keyword>
<dbReference type="SUPFAM" id="SSF90123">
    <property type="entry name" value="ABC transporter transmembrane region"/>
    <property type="match status" value="1"/>
</dbReference>
<evidence type="ECO:0000256" key="7">
    <source>
        <dbReference type="ARBA" id="ARBA00022989"/>
    </source>
</evidence>
<name>A0A0B7GVF6_TREPH</name>
<dbReference type="FunFam" id="3.40.50.300:FF:000221">
    <property type="entry name" value="Multidrug ABC transporter ATP-binding protein"/>
    <property type="match status" value="1"/>
</dbReference>
<evidence type="ECO:0000256" key="6">
    <source>
        <dbReference type="ARBA" id="ARBA00022840"/>
    </source>
</evidence>
<dbReference type="OrthoDB" id="341671at2"/>
<evidence type="ECO:0000256" key="4">
    <source>
        <dbReference type="ARBA" id="ARBA00022692"/>
    </source>
</evidence>
<dbReference type="EMBL" id="CP042817">
    <property type="protein sequence ID" value="QEJ98108.1"/>
    <property type="molecule type" value="Genomic_DNA"/>
</dbReference>
<proteinExistence type="predicted"/>
<dbReference type="Gene3D" id="3.40.50.300">
    <property type="entry name" value="P-loop containing nucleotide triphosphate hydrolases"/>
    <property type="match status" value="1"/>
</dbReference>
<dbReference type="InterPro" id="IPR011527">
    <property type="entry name" value="ABC1_TM_dom"/>
</dbReference>
<dbReference type="PROSITE" id="PS50893">
    <property type="entry name" value="ABC_TRANSPORTER_2"/>
    <property type="match status" value="1"/>
</dbReference>
<feature type="transmembrane region" description="Helical" evidence="9">
    <location>
        <begin position="257"/>
        <end position="279"/>
    </location>
</feature>
<dbReference type="PROSITE" id="PS50929">
    <property type="entry name" value="ABC_TM1F"/>
    <property type="match status" value="1"/>
</dbReference>
<dbReference type="Proteomes" id="UP000323594">
    <property type="component" value="Chromosome"/>
</dbReference>
<feature type="transmembrane region" description="Helical" evidence="9">
    <location>
        <begin position="177"/>
        <end position="196"/>
    </location>
</feature>
<dbReference type="Pfam" id="PF00664">
    <property type="entry name" value="ABC_membrane"/>
    <property type="match status" value="1"/>
</dbReference>
<dbReference type="PROSITE" id="PS51257">
    <property type="entry name" value="PROKAR_LIPOPROTEIN"/>
    <property type="match status" value="1"/>
</dbReference>
<keyword evidence="7 9" id="KW-1133">Transmembrane helix</keyword>
<sequence>MKNLGLLFRYAKGFFLWYVFAFACTLLSRICMASQPLLIRLCIDSVIGDEPVPQNLLASVLSSIAPLGKNIKSLFVIGGAVLAFVSFAAILDYLKIIFGNTATEGVVKKLRNTLYNHIQLLPFSAHVQGSTGNLMQRCTSDIDTVRMALSSQIVDAFSSFFFICYIVYLMFGLSKKLMLLSLCIIPIILLFALFFFKKIQKTFKAAADAEAVMTTVIQENLTGVRVVKSCTAQKFEIDKFDAKSSAYRDCNFQVNNAFALFWSISDFLSYAQVSFVVLYGSVLAFHAEISLGTLIAFISYMMLIIYPVRGLGRLISNIGKAAVSAKRIAEVLDMPIESLFPTGEKPEIKGNIRFDSVSFSYPQNKALDSVSFEIHAGETIGIMGPTGSGKSSLVHILTGLYDIDSGSILIDGIPIQKIDKGFLRSQIGIVLQEPFLYAKTIMENIKFALPEAPDELAIRYAKLASLHDEVMQFDDSYKTLVGERGVSLSGGQKQRLAIARTLIKNSPVIIFDDSLSAVDTETEHSIQQALSEFQGKKTIIIISHRISTVSSADKIIVLQKGKIVEQGSHQQLLAENGLYKRMYDIQVKIETDEAENKTE</sequence>
<dbReference type="GO" id="GO:0005524">
    <property type="term" value="F:ATP binding"/>
    <property type="evidence" value="ECO:0007669"/>
    <property type="project" value="UniProtKB-KW"/>
</dbReference>
<keyword evidence="2" id="KW-0813">Transport</keyword>
<dbReference type="SMART" id="SM00382">
    <property type="entry name" value="AAA"/>
    <property type="match status" value="1"/>
</dbReference>
<evidence type="ECO:0000313" key="14">
    <source>
        <dbReference type="Proteomes" id="UP000042527"/>
    </source>
</evidence>
<accession>A0A0B7GVF6</accession>
<organism evidence="12 14">
    <name type="scientific">Treponema phagedenis</name>
    <dbReference type="NCBI Taxonomy" id="162"/>
    <lineage>
        <taxon>Bacteria</taxon>
        <taxon>Pseudomonadati</taxon>
        <taxon>Spirochaetota</taxon>
        <taxon>Spirochaetia</taxon>
        <taxon>Spirochaetales</taxon>
        <taxon>Treponemataceae</taxon>
        <taxon>Treponema</taxon>
    </lineage>
</organism>
<dbReference type="InterPro" id="IPR017871">
    <property type="entry name" value="ABC_transporter-like_CS"/>
</dbReference>
<dbReference type="RefSeq" id="WP_044634536.1">
    <property type="nucleotide sequence ID" value="NZ_CDNC01000012.1"/>
</dbReference>
<keyword evidence="8 9" id="KW-0472">Membrane</keyword>
<dbReference type="PANTHER" id="PTHR43394">
    <property type="entry name" value="ATP-DEPENDENT PERMEASE MDL1, MITOCHONDRIAL"/>
    <property type="match status" value="1"/>
</dbReference>
<evidence type="ECO:0000313" key="15">
    <source>
        <dbReference type="Proteomes" id="UP000323594"/>
    </source>
</evidence>
<feature type="transmembrane region" description="Helical" evidence="9">
    <location>
        <begin position="153"/>
        <end position="171"/>
    </location>
</feature>
<evidence type="ECO:0000256" key="5">
    <source>
        <dbReference type="ARBA" id="ARBA00022741"/>
    </source>
</evidence>
<evidence type="ECO:0000313" key="13">
    <source>
        <dbReference type="EMBL" id="QEJ98108.1"/>
    </source>
</evidence>
<dbReference type="InterPro" id="IPR027417">
    <property type="entry name" value="P-loop_NTPase"/>
</dbReference>
<evidence type="ECO:0000313" key="12">
    <source>
        <dbReference type="EMBL" id="CEM61517.1"/>
    </source>
</evidence>
<evidence type="ECO:0000256" key="9">
    <source>
        <dbReference type="SAM" id="Phobius"/>
    </source>
</evidence>
<keyword evidence="5" id="KW-0547">Nucleotide-binding</keyword>
<dbReference type="PROSITE" id="PS00211">
    <property type="entry name" value="ABC_TRANSPORTER_1"/>
    <property type="match status" value="1"/>
</dbReference>
<dbReference type="GO" id="GO:0005886">
    <property type="term" value="C:plasma membrane"/>
    <property type="evidence" value="ECO:0007669"/>
    <property type="project" value="UniProtKB-SubCell"/>
</dbReference>
<comment type="subcellular location">
    <subcellularLocation>
        <location evidence="1">Cell membrane</location>
        <topology evidence="1">Multi-pass membrane protein</topology>
    </subcellularLocation>
</comment>
<keyword evidence="14" id="KW-1185">Reference proteome</keyword>
<dbReference type="CDD" id="cd18542">
    <property type="entry name" value="ABC_6TM_YknU_like"/>
    <property type="match status" value="1"/>
</dbReference>
<dbReference type="InterPro" id="IPR039421">
    <property type="entry name" value="Type_1_exporter"/>
</dbReference>
<feature type="domain" description="ABC transporter" evidence="10">
    <location>
        <begin position="352"/>
        <end position="585"/>
    </location>
</feature>